<evidence type="ECO:0000313" key="5">
    <source>
        <dbReference type="Proteomes" id="UP000664109"/>
    </source>
</evidence>
<evidence type="ECO:0000259" key="3">
    <source>
        <dbReference type="Pfam" id="PF13559"/>
    </source>
</evidence>
<evidence type="ECO:0000313" key="4">
    <source>
        <dbReference type="EMBL" id="MBM9621251.1"/>
    </source>
</evidence>
<gene>
    <name evidence="4" type="ORF">JE024_21405</name>
</gene>
<feature type="transmembrane region" description="Helical" evidence="2">
    <location>
        <begin position="75"/>
        <end position="94"/>
    </location>
</feature>
<evidence type="ECO:0000256" key="2">
    <source>
        <dbReference type="SAM" id="Phobius"/>
    </source>
</evidence>
<keyword evidence="5" id="KW-1185">Reference proteome</keyword>
<keyword evidence="2" id="KW-0812">Transmembrane</keyword>
<accession>A0ABS2UUS8</accession>
<reference evidence="4 5" key="1">
    <citation type="journal article" date="2016" name="Arch. Microbiol.">
        <title>Streptomyces zhihengii sp. nov., isolated from rhizospheric soil of Psammosilene tunicoides.</title>
        <authorList>
            <person name="Huang M.J."/>
            <person name="Fei J.J."/>
            <person name="Salam N."/>
            <person name="Kim C.J."/>
            <person name="Hozzein W.N."/>
            <person name="Xiao M."/>
            <person name="Huang H.Q."/>
            <person name="Li W.J."/>
        </authorList>
    </citation>
    <scope>NUCLEOTIDE SEQUENCE [LARGE SCALE GENOMIC DNA]</scope>
    <source>
        <strain evidence="4 5">YIM T102</strain>
    </source>
</reference>
<protein>
    <submittedName>
        <fullName evidence="4">DUF4129 domain-containing protein</fullName>
    </submittedName>
</protein>
<evidence type="ECO:0000256" key="1">
    <source>
        <dbReference type="SAM" id="MobiDB-lite"/>
    </source>
</evidence>
<organism evidence="4 5">
    <name type="scientific">Streptomyces zhihengii</name>
    <dbReference type="NCBI Taxonomy" id="1818004"/>
    <lineage>
        <taxon>Bacteria</taxon>
        <taxon>Bacillati</taxon>
        <taxon>Actinomycetota</taxon>
        <taxon>Actinomycetes</taxon>
        <taxon>Kitasatosporales</taxon>
        <taxon>Streptomycetaceae</taxon>
        <taxon>Streptomyces</taxon>
    </lineage>
</organism>
<feature type="region of interest" description="Disordered" evidence="1">
    <location>
        <begin position="107"/>
        <end position="132"/>
    </location>
</feature>
<keyword evidence="2" id="KW-0472">Membrane</keyword>
<dbReference type="EMBL" id="JAFEJA010000001">
    <property type="protein sequence ID" value="MBM9621251.1"/>
    <property type="molecule type" value="Genomic_DNA"/>
</dbReference>
<dbReference type="RefSeq" id="WP_205375136.1">
    <property type="nucleotide sequence ID" value="NZ_JAFEJA010000001.1"/>
</dbReference>
<keyword evidence="2" id="KW-1133">Transmembrane helix</keyword>
<comment type="caution">
    <text evidence="4">The sequence shown here is derived from an EMBL/GenBank/DDBJ whole genome shotgun (WGS) entry which is preliminary data.</text>
</comment>
<dbReference type="InterPro" id="IPR025403">
    <property type="entry name" value="TgpA-like_C"/>
</dbReference>
<sequence length="228" mass="23941">MPGAGGGTAGRLPVLARDDIPVDISRVPAREAAERELSRPEYGEGEPNLLQRALDSFWDWVGGIFEGVGGGPGGTVGLIVVVLLAAALVGGLWWRLGTPRRGATASDSLFHDGPRSAAEHRTAAAEHASAGRWNQAVQERMRAIVRALEERALLTPRPGRTADEAAAEAGRALPSHAGELRAAARSFDDVTYGGRTGDQQMYERIRHLDDAVDGTKPLLADAGPGGAS</sequence>
<feature type="compositionally biased region" description="Basic and acidic residues" evidence="1">
    <location>
        <begin position="109"/>
        <end position="124"/>
    </location>
</feature>
<proteinExistence type="predicted"/>
<dbReference type="Pfam" id="PF13559">
    <property type="entry name" value="DUF4129"/>
    <property type="match status" value="1"/>
</dbReference>
<name>A0ABS2UUS8_9ACTN</name>
<feature type="domain" description="Protein-glutamine gamma-glutamyltransferase-like C-terminal" evidence="3">
    <location>
        <begin position="140"/>
        <end position="209"/>
    </location>
</feature>
<dbReference type="Proteomes" id="UP000664109">
    <property type="component" value="Unassembled WGS sequence"/>
</dbReference>